<proteinExistence type="predicted"/>
<comment type="caution">
    <text evidence="1">The sequence shown here is derived from an EMBL/GenBank/DDBJ whole genome shotgun (WGS) entry which is preliminary data.</text>
</comment>
<protein>
    <submittedName>
        <fullName evidence="2">Hypothetical_protein</fullName>
    </submittedName>
</protein>
<evidence type="ECO:0000313" key="3">
    <source>
        <dbReference type="Proteomes" id="UP001642409"/>
    </source>
</evidence>
<sequence>MLNYSLWEVPEHFPQYFVLQLKSGWAQNDVVLNIRVYLVSPNLNQFLINKVVNNKFKSTFVCLLTVDYKRSPVRKENLNVVNVCNQSQFQIFTHLEYSV</sequence>
<name>A0AA86UTE4_9EUKA</name>
<evidence type="ECO:0000313" key="1">
    <source>
        <dbReference type="EMBL" id="CAI9970915.1"/>
    </source>
</evidence>
<dbReference type="EMBL" id="CAXDID020000127">
    <property type="protein sequence ID" value="CAL6034080.1"/>
    <property type="molecule type" value="Genomic_DNA"/>
</dbReference>
<keyword evidence="3" id="KW-1185">Reference proteome</keyword>
<dbReference type="EMBL" id="CATOUU010001084">
    <property type="protein sequence ID" value="CAI9970915.1"/>
    <property type="molecule type" value="Genomic_DNA"/>
</dbReference>
<reference evidence="1" key="1">
    <citation type="submission" date="2023-06" db="EMBL/GenBank/DDBJ databases">
        <authorList>
            <person name="Kurt Z."/>
        </authorList>
    </citation>
    <scope>NUCLEOTIDE SEQUENCE</scope>
</reference>
<dbReference type="Proteomes" id="UP001642409">
    <property type="component" value="Unassembled WGS sequence"/>
</dbReference>
<reference evidence="2 3" key="2">
    <citation type="submission" date="2024-07" db="EMBL/GenBank/DDBJ databases">
        <authorList>
            <person name="Akdeniz Z."/>
        </authorList>
    </citation>
    <scope>NUCLEOTIDE SEQUENCE [LARGE SCALE GENOMIC DNA]</scope>
</reference>
<organism evidence="1">
    <name type="scientific">Hexamita inflata</name>
    <dbReference type="NCBI Taxonomy" id="28002"/>
    <lineage>
        <taxon>Eukaryota</taxon>
        <taxon>Metamonada</taxon>
        <taxon>Diplomonadida</taxon>
        <taxon>Hexamitidae</taxon>
        <taxon>Hexamitinae</taxon>
        <taxon>Hexamita</taxon>
    </lineage>
</organism>
<accession>A0AA86UTE4</accession>
<gene>
    <name evidence="2" type="ORF">HINF_LOCUS35279</name>
    <name evidence="1" type="ORF">HINF_LOCUS58560</name>
</gene>
<dbReference type="AlphaFoldDB" id="A0AA86UTE4"/>
<evidence type="ECO:0000313" key="2">
    <source>
        <dbReference type="EMBL" id="CAL6034080.1"/>
    </source>
</evidence>